<dbReference type="AlphaFoldDB" id="A0A5C5VJA5"/>
<keyword evidence="3" id="KW-1185">Reference proteome</keyword>
<proteinExistence type="predicted"/>
<organism evidence="2 3">
    <name type="scientific">Blastopirellula retiformator</name>
    <dbReference type="NCBI Taxonomy" id="2527970"/>
    <lineage>
        <taxon>Bacteria</taxon>
        <taxon>Pseudomonadati</taxon>
        <taxon>Planctomycetota</taxon>
        <taxon>Planctomycetia</taxon>
        <taxon>Pirellulales</taxon>
        <taxon>Pirellulaceae</taxon>
        <taxon>Blastopirellula</taxon>
    </lineage>
</organism>
<evidence type="ECO:0000259" key="1">
    <source>
        <dbReference type="Pfam" id="PF12728"/>
    </source>
</evidence>
<feature type="domain" description="Helix-turn-helix" evidence="1">
    <location>
        <begin position="13"/>
        <end position="63"/>
    </location>
</feature>
<accession>A0A5C5VJA5</accession>
<comment type="caution">
    <text evidence="2">The sequence shown here is derived from an EMBL/GenBank/DDBJ whole genome shotgun (WGS) entry which is preliminary data.</text>
</comment>
<sequence length="76" mass="8804">MQLDTVESLQRSLKPSQAAKLARVSVDRIYQFCKEEPQRFHAVKVGSTWYIDPDTFKEFAAQERQAGNPNFKKLDD</sequence>
<dbReference type="InterPro" id="IPR041657">
    <property type="entry name" value="HTH_17"/>
</dbReference>
<evidence type="ECO:0000313" key="3">
    <source>
        <dbReference type="Proteomes" id="UP000318878"/>
    </source>
</evidence>
<protein>
    <submittedName>
        <fullName evidence="2">Helix-turn-helix domain protein</fullName>
    </submittedName>
</protein>
<reference evidence="2 3" key="1">
    <citation type="submission" date="2019-02" db="EMBL/GenBank/DDBJ databases">
        <title>Deep-cultivation of Planctomycetes and their phenomic and genomic characterization uncovers novel biology.</title>
        <authorList>
            <person name="Wiegand S."/>
            <person name="Jogler M."/>
            <person name="Boedeker C."/>
            <person name="Pinto D."/>
            <person name="Vollmers J."/>
            <person name="Rivas-Marin E."/>
            <person name="Kohn T."/>
            <person name="Peeters S.H."/>
            <person name="Heuer A."/>
            <person name="Rast P."/>
            <person name="Oberbeckmann S."/>
            <person name="Bunk B."/>
            <person name="Jeske O."/>
            <person name="Meyerdierks A."/>
            <person name="Storesund J.E."/>
            <person name="Kallscheuer N."/>
            <person name="Luecker S."/>
            <person name="Lage O.M."/>
            <person name="Pohl T."/>
            <person name="Merkel B.J."/>
            <person name="Hornburger P."/>
            <person name="Mueller R.-W."/>
            <person name="Bruemmer F."/>
            <person name="Labrenz M."/>
            <person name="Spormann A.M."/>
            <person name="Op Den Camp H."/>
            <person name="Overmann J."/>
            <person name="Amann R."/>
            <person name="Jetten M.S.M."/>
            <person name="Mascher T."/>
            <person name="Medema M.H."/>
            <person name="Devos D.P."/>
            <person name="Kaster A.-K."/>
            <person name="Ovreas L."/>
            <person name="Rohde M."/>
            <person name="Galperin M.Y."/>
            <person name="Jogler C."/>
        </authorList>
    </citation>
    <scope>NUCLEOTIDE SEQUENCE [LARGE SCALE GENOMIC DNA]</scope>
    <source>
        <strain evidence="2 3">Enr8</strain>
    </source>
</reference>
<gene>
    <name evidence="2" type="ORF">Enr8_03800</name>
</gene>
<dbReference type="Proteomes" id="UP000318878">
    <property type="component" value="Unassembled WGS sequence"/>
</dbReference>
<dbReference type="Pfam" id="PF12728">
    <property type="entry name" value="HTH_17"/>
    <property type="match status" value="1"/>
</dbReference>
<evidence type="ECO:0000313" key="2">
    <source>
        <dbReference type="EMBL" id="TWT38686.1"/>
    </source>
</evidence>
<name>A0A5C5VJA5_9BACT</name>
<dbReference type="EMBL" id="SJPF01000001">
    <property type="protein sequence ID" value="TWT38686.1"/>
    <property type="molecule type" value="Genomic_DNA"/>
</dbReference>